<evidence type="ECO:0000313" key="2">
    <source>
        <dbReference type="Proteomes" id="UP001165289"/>
    </source>
</evidence>
<dbReference type="EMBL" id="JAKMXF010000302">
    <property type="protein sequence ID" value="KAI6651796.1"/>
    <property type="molecule type" value="Genomic_DNA"/>
</dbReference>
<accession>A0AAV7JSV3</accession>
<comment type="caution">
    <text evidence="1">The sequence shown here is derived from an EMBL/GenBank/DDBJ whole genome shotgun (WGS) entry which is preliminary data.</text>
</comment>
<protein>
    <submittedName>
        <fullName evidence="1">Uncharacterized protein</fullName>
    </submittedName>
</protein>
<proteinExistence type="predicted"/>
<reference evidence="1 2" key="1">
    <citation type="journal article" date="2023" name="BMC Biol.">
        <title>The compact genome of the sponge Oopsacas minuta (Hexactinellida) is lacking key metazoan core genes.</title>
        <authorList>
            <person name="Santini S."/>
            <person name="Schenkelaars Q."/>
            <person name="Jourda C."/>
            <person name="Duchesne M."/>
            <person name="Belahbib H."/>
            <person name="Rocher C."/>
            <person name="Selva M."/>
            <person name="Riesgo A."/>
            <person name="Vervoort M."/>
            <person name="Leys S.P."/>
            <person name="Kodjabachian L."/>
            <person name="Le Bivic A."/>
            <person name="Borchiellini C."/>
            <person name="Claverie J.M."/>
            <person name="Renard E."/>
        </authorList>
    </citation>
    <scope>NUCLEOTIDE SEQUENCE [LARGE SCALE GENOMIC DNA]</scope>
    <source>
        <strain evidence="1">SPO-2</strain>
    </source>
</reference>
<dbReference type="Proteomes" id="UP001165289">
    <property type="component" value="Unassembled WGS sequence"/>
</dbReference>
<dbReference type="AlphaFoldDB" id="A0AAV7JSV3"/>
<evidence type="ECO:0000313" key="1">
    <source>
        <dbReference type="EMBL" id="KAI6651796.1"/>
    </source>
</evidence>
<sequence>MAEFNEELVTIATEPQASLPKRYKQSINSYFLPTSQNPNNSYEDVNLLSDDYLEGANSGSQNPTYCTSEECGDIDVISECTINLKWPEVWSSDNWTSKKQLHPWLYYKNGKLGCSICKHVSSLSIHKRHEYIFQLNGPRVLLIIMDSLGILNLNHCEKKS</sequence>
<organism evidence="1 2">
    <name type="scientific">Oopsacas minuta</name>
    <dbReference type="NCBI Taxonomy" id="111878"/>
    <lineage>
        <taxon>Eukaryota</taxon>
        <taxon>Metazoa</taxon>
        <taxon>Porifera</taxon>
        <taxon>Hexactinellida</taxon>
        <taxon>Hexasterophora</taxon>
        <taxon>Lyssacinosida</taxon>
        <taxon>Leucopsacidae</taxon>
        <taxon>Oopsacas</taxon>
    </lineage>
</organism>
<gene>
    <name evidence="1" type="ORF">LOD99_5043</name>
</gene>
<name>A0AAV7JSV3_9METZ</name>
<keyword evidence="2" id="KW-1185">Reference proteome</keyword>